<dbReference type="PIRSF" id="PIRSF000654">
    <property type="entry name" value="Integrin-linked_kinase"/>
    <property type="match status" value="1"/>
</dbReference>
<dbReference type="HOGENOM" id="CLU_000288_63_0_1"/>
<dbReference type="InterPro" id="IPR000719">
    <property type="entry name" value="Prot_kinase_dom"/>
</dbReference>
<dbReference type="STRING" id="2903.R1DTT1"/>
<dbReference type="Gene3D" id="1.10.510.10">
    <property type="entry name" value="Transferase(Phosphotransferase) domain 1"/>
    <property type="match status" value="1"/>
</dbReference>
<proteinExistence type="predicted"/>
<dbReference type="SUPFAM" id="SSF56112">
    <property type="entry name" value="Protein kinase-like (PK-like)"/>
    <property type="match status" value="1"/>
</dbReference>
<keyword evidence="1 3" id="KW-0547">Nucleotide-binding</keyword>
<reference evidence="6" key="1">
    <citation type="journal article" date="2013" name="Nature">
        <title>Pan genome of the phytoplankton Emiliania underpins its global distribution.</title>
        <authorList>
            <person name="Read B.A."/>
            <person name="Kegel J."/>
            <person name="Klute M.J."/>
            <person name="Kuo A."/>
            <person name="Lefebvre S.C."/>
            <person name="Maumus F."/>
            <person name="Mayer C."/>
            <person name="Miller J."/>
            <person name="Monier A."/>
            <person name="Salamov A."/>
            <person name="Young J."/>
            <person name="Aguilar M."/>
            <person name="Claverie J.M."/>
            <person name="Frickenhaus S."/>
            <person name="Gonzalez K."/>
            <person name="Herman E.K."/>
            <person name="Lin Y.C."/>
            <person name="Napier J."/>
            <person name="Ogata H."/>
            <person name="Sarno A.F."/>
            <person name="Shmutz J."/>
            <person name="Schroeder D."/>
            <person name="de Vargas C."/>
            <person name="Verret F."/>
            <person name="von Dassow P."/>
            <person name="Valentin K."/>
            <person name="Van de Peer Y."/>
            <person name="Wheeler G."/>
            <person name="Dacks J.B."/>
            <person name="Delwiche C.F."/>
            <person name="Dyhrman S.T."/>
            <person name="Glockner G."/>
            <person name="John U."/>
            <person name="Richards T."/>
            <person name="Worden A.Z."/>
            <person name="Zhang X."/>
            <person name="Grigoriev I.V."/>
            <person name="Allen A.E."/>
            <person name="Bidle K."/>
            <person name="Borodovsky M."/>
            <person name="Bowler C."/>
            <person name="Brownlee C."/>
            <person name="Cock J.M."/>
            <person name="Elias M."/>
            <person name="Gladyshev V.N."/>
            <person name="Groth M."/>
            <person name="Guda C."/>
            <person name="Hadaegh A."/>
            <person name="Iglesias-Rodriguez M.D."/>
            <person name="Jenkins J."/>
            <person name="Jones B.M."/>
            <person name="Lawson T."/>
            <person name="Leese F."/>
            <person name="Lindquist E."/>
            <person name="Lobanov A."/>
            <person name="Lomsadze A."/>
            <person name="Malik S.B."/>
            <person name="Marsh M.E."/>
            <person name="Mackinder L."/>
            <person name="Mock T."/>
            <person name="Mueller-Roeber B."/>
            <person name="Pagarete A."/>
            <person name="Parker M."/>
            <person name="Probert I."/>
            <person name="Quesneville H."/>
            <person name="Raines C."/>
            <person name="Rensing S.A."/>
            <person name="Riano-Pachon D.M."/>
            <person name="Richier S."/>
            <person name="Rokitta S."/>
            <person name="Shiraiwa Y."/>
            <person name="Soanes D.M."/>
            <person name="van der Giezen M."/>
            <person name="Wahlund T.M."/>
            <person name="Williams B."/>
            <person name="Wilson W."/>
            <person name="Wolfe G."/>
            <person name="Wurch L.L."/>
        </authorList>
    </citation>
    <scope>NUCLEOTIDE SEQUENCE</scope>
</reference>
<dbReference type="Pfam" id="PF00069">
    <property type="entry name" value="Pkinase"/>
    <property type="match status" value="2"/>
</dbReference>
<dbReference type="PROSITE" id="PS50011">
    <property type="entry name" value="PROTEIN_KINASE_DOM"/>
    <property type="match status" value="1"/>
</dbReference>
<organism evidence="5 6">
    <name type="scientific">Emiliania huxleyi (strain CCMP1516)</name>
    <dbReference type="NCBI Taxonomy" id="280463"/>
    <lineage>
        <taxon>Eukaryota</taxon>
        <taxon>Haptista</taxon>
        <taxon>Haptophyta</taxon>
        <taxon>Prymnesiophyceae</taxon>
        <taxon>Isochrysidales</taxon>
        <taxon>Noelaerhabdaceae</taxon>
        <taxon>Emiliania</taxon>
    </lineage>
</organism>
<name>A0A0D3ILM9_EMIH1</name>
<keyword evidence="2 3" id="KW-0067">ATP-binding</keyword>
<reference evidence="5" key="2">
    <citation type="submission" date="2024-10" db="UniProtKB">
        <authorList>
            <consortium name="EnsemblProtists"/>
        </authorList>
    </citation>
    <scope>IDENTIFICATION</scope>
</reference>
<dbReference type="InterPro" id="IPR017441">
    <property type="entry name" value="Protein_kinase_ATP_BS"/>
</dbReference>
<dbReference type="GO" id="GO:0005737">
    <property type="term" value="C:cytoplasm"/>
    <property type="evidence" value="ECO:0007669"/>
    <property type="project" value="TreeGrafter"/>
</dbReference>
<dbReference type="FunFam" id="1.10.510.10:FF:000571">
    <property type="entry name" value="Maternal embryonic leucine zipper kinase"/>
    <property type="match status" value="1"/>
</dbReference>
<evidence type="ECO:0000256" key="1">
    <source>
        <dbReference type="ARBA" id="ARBA00022741"/>
    </source>
</evidence>
<dbReference type="FunFam" id="3.30.200.20:FF:000042">
    <property type="entry name" value="Aurora kinase A"/>
    <property type="match status" value="1"/>
</dbReference>
<feature type="binding site" evidence="3">
    <location>
        <position position="31"/>
    </location>
    <ligand>
        <name>ATP</name>
        <dbReference type="ChEBI" id="CHEBI:30616"/>
    </ligand>
</feature>
<dbReference type="KEGG" id="ehx:EMIHUDRAFT_44733"/>
<evidence type="ECO:0000256" key="2">
    <source>
        <dbReference type="ARBA" id="ARBA00022840"/>
    </source>
</evidence>
<dbReference type="EnsemblProtists" id="EOD12164">
    <property type="protein sequence ID" value="EOD12164"/>
    <property type="gene ID" value="EMIHUDRAFT_44733"/>
</dbReference>
<evidence type="ECO:0000259" key="4">
    <source>
        <dbReference type="PROSITE" id="PS50011"/>
    </source>
</evidence>
<protein>
    <recommendedName>
        <fullName evidence="4">Protein kinase domain-containing protein</fullName>
    </recommendedName>
</protein>
<keyword evidence="6" id="KW-1185">Reference proteome</keyword>
<dbReference type="InterPro" id="IPR011009">
    <property type="entry name" value="Kinase-like_dom_sf"/>
</dbReference>
<evidence type="ECO:0000313" key="5">
    <source>
        <dbReference type="EnsemblProtists" id="EOD12164"/>
    </source>
</evidence>
<dbReference type="AlphaFoldDB" id="A0A0D3ILM9"/>
<dbReference type="GO" id="GO:0004674">
    <property type="term" value="F:protein serine/threonine kinase activity"/>
    <property type="evidence" value="ECO:0007669"/>
    <property type="project" value="TreeGrafter"/>
</dbReference>
<dbReference type="GO" id="GO:0035556">
    <property type="term" value="P:intracellular signal transduction"/>
    <property type="evidence" value="ECO:0007669"/>
    <property type="project" value="TreeGrafter"/>
</dbReference>
<dbReference type="PROSITE" id="PS00107">
    <property type="entry name" value="PROTEIN_KINASE_ATP"/>
    <property type="match status" value="1"/>
</dbReference>
<dbReference type="PANTHER" id="PTHR24346">
    <property type="entry name" value="MAP/MICROTUBULE AFFINITY-REGULATING KINASE"/>
    <property type="match status" value="1"/>
</dbReference>
<dbReference type="eggNOG" id="KOG0583">
    <property type="taxonomic scope" value="Eukaryota"/>
</dbReference>
<dbReference type="PANTHER" id="PTHR24346:SF30">
    <property type="entry name" value="MATERNAL EMBRYONIC LEUCINE ZIPPER KINASE"/>
    <property type="match status" value="1"/>
</dbReference>
<sequence length="225" mass="24966">YRLTKQSLGEGAFAKVRLATSESTGHQVAVKIIKRKKLDGRAELLLQREVKHHEKLRHVNIVRLHTWIKGPTKYYLVMEYCGRGDLLQFVNRSGYLPEPLARRLFRHLMDGIAFCHRLGAAASPPSDRRRLPPRARAPDEQLVLKIADFGLSDLQTKPNSLSGTLCGSPLYAAPELMTEGAALDGYDATKTDIWSCGVILYALLASALPFDAGDVHALVRLIQLG</sequence>
<dbReference type="PaxDb" id="2903-EOD12164"/>
<evidence type="ECO:0000256" key="3">
    <source>
        <dbReference type="PROSITE-ProRule" id="PRU10141"/>
    </source>
</evidence>
<dbReference type="GeneID" id="17258205"/>
<accession>A0A0D3ILM9</accession>
<dbReference type="RefSeq" id="XP_005764593.1">
    <property type="nucleotide sequence ID" value="XM_005764536.1"/>
</dbReference>
<feature type="domain" description="Protein kinase" evidence="4">
    <location>
        <begin position="2"/>
        <end position="225"/>
    </location>
</feature>
<evidence type="ECO:0000313" key="6">
    <source>
        <dbReference type="Proteomes" id="UP000013827"/>
    </source>
</evidence>
<dbReference type="Proteomes" id="UP000013827">
    <property type="component" value="Unassembled WGS sequence"/>
</dbReference>
<dbReference type="GO" id="GO:0005524">
    <property type="term" value="F:ATP binding"/>
    <property type="evidence" value="ECO:0007669"/>
    <property type="project" value="UniProtKB-UniRule"/>
</dbReference>